<evidence type="ECO:0000313" key="1">
    <source>
        <dbReference type="EMBL" id="CVL07209.1"/>
    </source>
</evidence>
<accession>A0A1L7U9Y2</accession>
<organism evidence="1 2">
    <name type="scientific">Fusarium mangiferae</name>
    <name type="common">Mango malformation disease fungus</name>
    <dbReference type="NCBI Taxonomy" id="192010"/>
    <lineage>
        <taxon>Eukaryota</taxon>
        <taxon>Fungi</taxon>
        <taxon>Dikarya</taxon>
        <taxon>Ascomycota</taxon>
        <taxon>Pezizomycotina</taxon>
        <taxon>Sordariomycetes</taxon>
        <taxon>Hypocreomycetidae</taxon>
        <taxon>Hypocreales</taxon>
        <taxon>Nectriaceae</taxon>
        <taxon>Fusarium</taxon>
        <taxon>Fusarium fujikuroi species complex</taxon>
    </lineage>
</organism>
<reference evidence="2" key="1">
    <citation type="journal article" date="2016" name="Genome Biol. Evol.">
        <title>Comparative 'omics' of the Fusarium fujikuroi species complex highlights differences in genetic potential and metabolite synthesis.</title>
        <authorList>
            <person name="Niehaus E.-M."/>
            <person name="Muensterkoetter M."/>
            <person name="Proctor R.H."/>
            <person name="Brown D.W."/>
            <person name="Sharon A."/>
            <person name="Idan Y."/>
            <person name="Oren-Young L."/>
            <person name="Sieber C.M."/>
            <person name="Novak O."/>
            <person name="Pencik A."/>
            <person name="Tarkowska D."/>
            <person name="Hromadova K."/>
            <person name="Freeman S."/>
            <person name="Maymon M."/>
            <person name="Elazar M."/>
            <person name="Youssef S.A."/>
            <person name="El-Shabrawy E.S.M."/>
            <person name="Shalaby A.B.A."/>
            <person name="Houterman P."/>
            <person name="Brock N.L."/>
            <person name="Burkhardt I."/>
            <person name="Tsavkelova E.A."/>
            <person name="Dickschat J.S."/>
            <person name="Galuszka P."/>
            <person name="Gueldener U."/>
            <person name="Tudzynski B."/>
        </authorList>
    </citation>
    <scope>NUCLEOTIDE SEQUENCE [LARGE SCALE GENOMIC DNA]</scope>
    <source>
        <strain evidence="2">MRC7560</strain>
    </source>
</reference>
<sequence length="150" mass="16859">MGYVSFSELQTCQLFERRRDESFNSITDLNGSGESSILDAICLVNSITGLNGSGKSNILDVIFFALGITNMPTVRAHRGRGQGLQRRCIVAPEDEYDMAEEAGAYLQLVRSFVLGITNMSTFERKIYRDVIVVLLQRFRRSGPRWNLVSD</sequence>
<evidence type="ECO:0008006" key="3">
    <source>
        <dbReference type="Google" id="ProtNLM"/>
    </source>
</evidence>
<dbReference type="Proteomes" id="UP000184255">
    <property type="component" value="Unassembled WGS sequence"/>
</dbReference>
<dbReference type="VEuPathDB" id="FungiDB:FMAN_15328"/>
<gene>
    <name evidence="1" type="ORF">FMAN_15328</name>
</gene>
<keyword evidence="2" id="KW-1185">Reference proteome</keyword>
<proteinExistence type="predicted"/>
<dbReference type="RefSeq" id="XP_041690353.1">
    <property type="nucleotide sequence ID" value="XM_041824920.1"/>
</dbReference>
<name>A0A1L7U9Y2_FUSMA</name>
<protein>
    <recommendedName>
        <fullName evidence="3">RecF/RecN/SMC N-terminal domain-containing protein</fullName>
    </recommendedName>
</protein>
<dbReference type="InterPro" id="IPR027417">
    <property type="entry name" value="P-loop_NTPase"/>
</dbReference>
<dbReference type="Gene3D" id="3.40.50.300">
    <property type="entry name" value="P-loop containing nucleotide triphosphate hydrolases"/>
    <property type="match status" value="1"/>
</dbReference>
<dbReference type="GeneID" id="65094569"/>
<dbReference type="EMBL" id="FCQH01000019">
    <property type="protein sequence ID" value="CVL07209.1"/>
    <property type="molecule type" value="Genomic_DNA"/>
</dbReference>
<evidence type="ECO:0000313" key="2">
    <source>
        <dbReference type="Proteomes" id="UP000184255"/>
    </source>
</evidence>
<dbReference type="SUPFAM" id="SSF52540">
    <property type="entry name" value="P-loop containing nucleoside triphosphate hydrolases"/>
    <property type="match status" value="1"/>
</dbReference>
<dbReference type="AlphaFoldDB" id="A0A1L7U9Y2"/>
<comment type="caution">
    <text evidence="1">The sequence shown here is derived from an EMBL/GenBank/DDBJ whole genome shotgun (WGS) entry which is preliminary data.</text>
</comment>